<feature type="compositionally biased region" description="Basic and acidic residues" evidence="1">
    <location>
        <begin position="117"/>
        <end position="135"/>
    </location>
</feature>
<feature type="compositionally biased region" description="Basic residues" evidence="1">
    <location>
        <begin position="143"/>
        <end position="178"/>
    </location>
</feature>
<accession>A0A6C0EMK7</accession>
<feature type="region of interest" description="Disordered" evidence="1">
    <location>
        <begin position="117"/>
        <end position="178"/>
    </location>
</feature>
<sequence>MNKSIFLYIYMPARLTLKNLTAHDKYFKSQGSPTIYDNKHSTGRQMASKRTSVTVPAALNAKNVDRVAPHLYPEYNAKELAEWALRNGPSKVNFRGKQFLKTIKANRALVAEYEKNAREAKEGESDKRKKCDKDSSCTILGGKKTRKKRRTKRHSGKTRRGTKRRVKKHGKIKSRIKK</sequence>
<protein>
    <submittedName>
        <fullName evidence="2">Uncharacterized protein</fullName>
    </submittedName>
</protein>
<dbReference type="EMBL" id="MN738898">
    <property type="protein sequence ID" value="QHT30414.1"/>
    <property type="molecule type" value="Genomic_DNA"/>
</dbReference>
<dbReference type="AlphaFoldDB" id="A0A6C0EMK7"/>
<reference evidence="2" key="1">
    <citation type="journal article" date="2020" name="Nature">
        <title>Giant virus diversity and host interactions through global metagenomics.</title>
        <authorList>
            <person name="Schulz F."/>
            <person name="Roux S."/>
            <person name="Paez-Espino D."/>
            <person name="Jungbluth S."/>
            <person name="Walsh D.A."/>
            <person name="Denef V.J."/>
            <person name="McMahon K.D."/>
            <person name="Konstantinidis K.T."/>
            <person name="Eloe-Fadrosh E.A."/>
            <person name="Kyrpides N.C."/>
            <person name="Woyke T."/>
        </authorList>
    </citation>
    <scope>NUCLEOTIDE SEQUENCE</scope>
    <source>
        <strain evidence="2">GVMAG-M-3300009149-34</strain>
    </source>
</reference>
<organism evidence="2">
    <name type="scientific">viral metagenome</name>
    <dbReference type="NCBI Taxonomy" id="1070528"/>
    <lineage>
        <taxon>unclassified sequences</taxon>
        <taxon>metagenomes</taxon>
        <taxon>organismal metagenomes</taxon>
    </lineage>
</organism>
<name>A0A6C0EMK7_9ZZZZ</name>
<proteinExistence type="predicted"/>
<evidence type="ECO:0000256" key="1">
    <source>
        <dbReference type="SAM" id="MobiDB-lite"/>
    </source>
</evidence>
<evidence type="ECO:0000313" key="2">
    <source>
        <dbReference type="EMBL" id="QHT30414.1"/>
    </source>
</evidence>